<reference evidence="3" key="1">
    <citation type="submission" date="2016-11" db="EMBL/GenBank/DDBJ databases">
        <authorList>
            <person name="Varghese N."/>
            <person name="Submissions S."/>
        </authorList>
    </citation>
    <scope>NUCLEOTIDE SEQUENCE [LARGE SCALE GENOMIC DNA]</scope>
    <source>
        <strain evidence="3">DSM 16478</strain>
    </source>
</reference>
<gene>
    <name evidence="2" type="ORF">SAMN04488007_1017</name>
</gene>
<protein>
    <recommendedName>
        <fullName evidence="4">PH domain-containing protein</fullName>
    </recommendedName>
</protein>
<keyword evidence="1" id="KW-1133">Transmembrane helix</keyword>
<evidence type="ECO:0000256" key="1">
    <source>
        <dbReference type="SAM" id="Phobius"/>
    </source>
</evidence>
<feature type="transmembrane region" description="Helical" evidence="1">
    <location>
        <begin position="7"/>
        <end position="29"/>
    </location>
</feature>
<dbReference type="EMBL" id="FQZX01000001">
    <property type="protein sequence ID" value="SHJ65922.1"/>
    <property type="molecule type" value="Genomic_DNA"/>
</dbReference>
<evidence type="ECO:0008006" key="4">
    <source>
        <dbReference type="Google" id="ProtNLM"/>
    </source>
</evidence>
<organism evidence="2 3">
    <name type="scientific">Maribacter aquivivus</name>
    <dbReference type="NCBI Taxonomy" id="228958"/>
    <lineage>
        <taxon>Bacteria</taxon>
        <taxon>Pseudomonadati</taxon>
        <taxon>Bacteroidota</taxon>
        <taxon>Flavobacteriia</taxon>
        <taxon>Flavobacteriales</taxon>
        <taxon>Flavobacteriaceae</taxon>
        <taxon>Maribacter</taxon>
    </lineage>
</organism>
<accession>A0A1M6L3Z9</accession>
<keyword evidence="3" id="KW-1185">Reference proteome</keyword>
<dbReference type="Proteomes" id="UP000184314">
    <property type="component" value="Unassembled WGS sequence"/>
</dbReference>
<proteinExistence type="predicted"/>
<dbReference type="AlphaFoldDB" id="A0A1M6L3Z9"/>
<dbReference type="RefSeq" id="WP_073241836.1">
    <property type="nucleotide sequence ID" value="NZ_FQZX01000001.1"/>
</dbReference>
<keyword evidence="1" id="KW-0812">Transmembrane</keyword>
<name>A0A1M6L3Z9_9FLAO</name>
<dbReference type="STRING" id="228958.SAMN04488007_1017"/>
<evidence type="ECO:0000313" key="3">
    <source>
        <dbReference type="Proteomes" id="UP000184314"/>
    </source>
</evidence>
<keyword evidence="1" id="KW-0472">Membrane</keyword>
<sequence length="146" mass="16720">MHSSKKNWIWTITLIVTIICCAAVLILHVKNWVTSDANTLGLRSGFYNIEIPLNELDSVVFVERIPPMQRLHGFSALEKEKGIFREFKDSLTDKKVHVFVDNINQNKVKLVYKDSSYVYFNLKDSVETVQLFQKLSSNTGALSEPN</sequence>
<dbReference type="OrthoDB" id="1441845at2"/>
<evidence type="ECO:0000313" key="2">
    <source>
        <dbReference type="EMBL" id="SHJ65922.1"/>
    </source>
</evidence>